<dbReference type="InterPro" id="IPR036709">
    <property type="entry name" value="Autotransporte_beta_dom_sf"/>
</dbReference>
<feature type="signal peptide" evidence="1">
    <location>
        <begin position="1"/>
        <end position="28"/>
    </location>
</feature>
<sequence length="1305" mass="136539">MKRKNIILYASIMATLLTTTMSTTPLYAQDITEEPKTITTTETEDVYGGKATAAGDNAVGNQLTISTPGSVTGNVYAGYAAGGDALGNILTVDTKGAITGDTMAGGFSHYGAASGNTATVNNQTSTAWQTIYGGLSGINADPDNLIDYNQLTLNDLSQAYVAAYTADNNTVSVSALVESKLTDPYTPRWIVYGGHAAGYTEVKFDGKTDETVTVPVTLTAQASGNTVTVADSIVYEICGGMAEGNLFTYDGFDNNHITISPQLIIHTDGNTVNVTNSTVAGYLYGGHNWIPEDYGTNSYATHPDKVTFLTADGNTVYLENSQVELVIYGGLALDQYYIYTQWIPSPLQGEANGNTVTLVNTAAESGVYGGYIEGMGVFYDDSLTMDERAAIMKPSSANNNTVTITYQLDTPNHSIDINGGYTTYGDANGNKVSMTGKILDTGTDAQANWSLGGPNTGYGERLRYIAGGYTEGGNANDNQVSVKNVAILGSVVGGYADTYYAFVLDTAGALSQSCNNNTVAVEDVYGFSKEGNSTIHGGWVEMDGEYGPFVPSYKTTAQMQLSATGNTVTMQGDAATPTISTVDGVYGGRVQGSISIAVPTTATDTRSYTGTYASDDNTVALTDYQSGYVLGGAIEMSLDAESEKSDEAAGTPGTVTLTATGTANDNKVSLFGSTITSSVLGGAAVVNITVDDVLGESDITFKRTHTDTAQGNTVTLAKTKVTDNVIGGLALQGTADANTVTMGTDSQATSLYGGVSGYGKATGNTVNLAGGTVDSVYGGATGVLGTGSDLQNSLTDVITTLADVSAAITAPDVSQSDANGNTVNYYGGTVTDSIIGGQSDSAAVSDNVVNLYAALVGENLNLYGGIGQTESTGNTLNVYAKGNSVANLDHFQNYNFYVPAGTAAGDTVLTVTGTADLTDATVKAGVEETMNLSEGQVIDLISGTHALQDTGATYTMLDGKDVVTDAAFLQRKVSIWKQDDNTVVLGIPKGTQPTLNADTKLFAEDRAAAMNLVNTGSDFAATAAYDGALTAWNGDAATKGDFTPYLVVGGHDLRADTGSYVDTYGLNANIGFVKRTSQKGHTDTLMPFLEYGNGNYTSHLDNGARGDGDQRYIGAGLLARRDLASGIHYEAMVRAGRTNGDFHGVIGKHMASYDTSAPYVSAMLGAGKIDKKDTASIDYYGKVFWTHLGSDSVQMHSDLGTSQYDFDNVDSYRTRLGFRWTKDVSPTTSYYAGLAWNYEFGDNANARYGTFDTPAAGVKGSSGMLELGWQSKIDKDHDWGADLHVTGWAGVQRGVTYSATVSRAF</sequence>
<reference evidence="2 3" key="1">
    <citation type="submission" date="2020-08" db="EMBL/GenBank/DDBJ databases">
        <authorList>
            <person name="Liu C."/>
            <person name="Sun Q."/>
        </authorList>
    </citation>
    <scope>NUCLEOTIDE SEQUENCE [LARGE SCALE GENOMIC DNA]</scope>
    <source>
        <strain evidence="2 3">NSJ-59</strain>
    </source>
</reference>
<dbReference type="SUPFAM" id="SSF103515">
    <property type="entry name" value="Autotransporter"/>
    <property type="match status" value="1"/>
</dbReference>
<evidence type="ECO:0000256" key="1">
    <source>
        <dbReference type="SAM" id="SignalP"/>
    </source>
</evidence>
<comment type="caution">
    <text evidence="2">The sequence shown here is derived from an EMBL/GenBank/DDBJ whole genome shotgun (WGS) entry which is preliminary data.</text>
</comment>
<name>A0ABR6VI11_9FIRM</name>
<keyword evidence="1" id="KW-0732">Signal</keyword>
<dbReference type="Proteomes" id="UP000606870">
    <property type="component" value="Unassembled WGS sequence"/>
</dbReference>
<dbReference type="Gene3D" id="2.40.128.130">
    <property type="entry name" value="Autotransporter beta-domain"/>
    <property type="match status" value="1"/>
</dbReference>
<gene>
    <name evidence="2" type="ORF">H8J70_06650</name>
</gene>
<evidence type="ECO:0000313" key="2">
    <source>
        <dbReference type="EMBL" id="MBC3536926.1"/>
    </source>
</evidence>
<evidence type="ECO:0000313" key="3">
    <source>
        <dbReference type="Proteomes" id="UP000606870"/>
    </source>
</evidence>
<organism evidence="2 3">
    <name type="scientific">Megasphaera hominis</name>
    <dbReference type="NCBI Taxonomy" id="159836"/>
    <lineage>
        <taxon>Bacteria</taxon>
        <taxon>Bacillati</taxon>
        <taxon>Bacillota</taxon>
        <taxon>Negativicutes</taxon>
        <taxon>Veillonellales</taxon>
        <taxon>Veillonellaceae</taxon>
        <taxon>Megasphaera</taxon>
    </lineage>
</organism>
<protein>
    <submittedName>
        <fullName evidence="2">Autotransporter outer membrane beta-barrel domain-containing protein</fullName>
    </submittedName>
</protein>
<dbReference type="EMBL" id="JACOGK010000016">
    <property type="protein sequence ID" value="MBC3536926.1"/>
    <property type="molecule type" value="Genomic_DNA"/>
</dbReference>
<keyword evidence="3" id="KW-1185">Reference proteome</keyword>
<proteinExistence type="predicted"/>
<accession>A0ABR6VI11</accession>
<dbReference type="RefSeq" id="WP_186503079.1">
    <property type="nucleotide sequence ID" value="NZ_JACOGK010000016.1"/>
</dbReference>
<feature type="chain" id="PRO_5045440195" evidence="1">
    <location>
        <begin position="29"/>
        <end position="1305"/>
    </location>
</feature>